<evidence type="ECO:0000313" key="2">
    <source>
        <dbReference type="EMBL" id="EJK45017.1"/>
    </source>
</evidence>
<evidence type="ECO:0000256" key="1">
    <source>
        <dbReference type="SAM" id="MobiDB-lite"/>
    </source>
</evidence>
<feature type="compositionally biased region" description="Basic residues" evidence="1">
    <location>
        <begin position="458"/>
        <end position="469"/>
    </location>
</feature>
<comment type="caution">
    <text evidence="2">The sequence shown here is derived from an EMBL/GenBank/DDBJ whole genome shotgun (WGS) entry which is preliminary data.</text>
</comment>
<dbReference type="AlphaFoldDB" id="K0REM4"/>
<evidence type="ECO:0000313" key="3">
    <source>
        <dbReference type="Proteomes" id="UP000266841"/>
    </source>
</evidence>
<accession>K0REM4</accession>
<dbReference type="EMBL" id="AGNL01048923">
    <property type="protein sequence ID" value="EJK45017.1"/>
    <property type="molecule type" value="Genomic_DNA"/>
</dbReference>
<proteinExistence type="predicted"/>
<reference evidence="2 3" key="1">
    <citation type="journal article" date="2012" name="Genome Biol.">
        <title>Genome and low-iron response of an oceanic diatom adapted to chronic iron limitation.</title>
        <authorList>
            <person name="Lommer M."/>
            <person name="Specht M."/>
            <person name="Roy A.S."/>
            <person name="Kraemer L."/>
            <person name="Andreson R."/>
            <person name="Gutowska M.A."/>
            <person name="Wolf J."/>
            <person name="Bergner S.V."/>
            <person name="Schilhabel M.B."/>
            <person name="Klostermeier U.C."/>
            <person name="Beiko R.G."/>
            <person name="Rosenstiel P."/>
            <person name="Hippler M."/>
            <person name="Laroche J."/>
        </authorList>
    </citation>
    <scope>NUCLEOTIDE SEQUENCE [LARGE SCALE GENOMIC DNA]</scope>
    <source>
        <strain evidence="2 3">CCMP1005</strain>
    </source>
</reference>
<feature type="compositionally biased region" description="Polar residues" evidence="1">
    <location>
        <begin position="439"/>
        <end position="448"/>
    </location>
</feature>
<keyword evidence="3" id="KW-1185">Reference proteome</keyword>
<feature type="region of interest" description="Disordered" evidence="1">
    <location>
        <begin position="439"/>
        <end position="469"/>
    </location>
</feature>
<gene>
    <name evidence="2" type="ORF">THAOC_36397</name>
</gene>
<name>K0REM4_THAOC</name>
<feature type="compositionally biased region" description="Acidic residues" evidence="1">
    <location>
        <begin position="130"/>
        <end position="154"/>
    </location>
</feature>
<feature type="compositionally biased region" description="Acidic residues" evidence="1">
    <location>
        <begin position="166"/>
        <end position="180"/>
    </location>
</feature>
<protein>
    <submittedName>
        <fullName evidence="2">Uncharacterized protein</fullName>
    </submittedName>
</protein>
<dbReference type="Proteomes" id="UP000266841">
    <property type="component" value="Unassembled WGS sequence"/>
</dbReference>
<organism evidence="2 3">
    <name type="scientific">Thalassiosira oceanica</name>
    <name type="common">Marine diatom</name>
    <dbReference type="NCBI Taxonomy" id="159749"/>
    <lineage>
        <taxon>Eukaryota</taxon>
        <taxon>Sar</taxon>
        <taxon>Stramenopiles</taxon>
        <taxon>Ochrophyta</taxon>
        <taxon>Bacillariophyta</taxon>
        <taxon>Coscinodiscophyceae</taxon>
        <taxon>Thalassiosirophycidae</taxon>
        <taxon>Thalassiosirales</taxon>
        <taxon>Thalassiosiraceae</taxon>
        <taxon>Thalassiosira</taxon>
    </lineage>
</organism>
<feature type="region of interest" description="Disordered" evidence="1">
    <location>
        <begin position="130"/>
        <end position="180"/>
    </location>
</feature>
<sequence length="1110" mass="125578">MSSTAPATGYCCPHPGCNFVAKSEISLRNHHPRCKARLSAETTALREKVKRRKLQQARKQGCASVESSFSQATSRTQIRRDNARKQELAVSYSGLPLHAALSLSERVAAVAAEEASGRTDFDCGSDGGFDIDPEGASEPETNIEYDGEEEESSIDDGGFGGGDGYYSEEETDLDDDEGDCLDSDEETLAPDIEKMKEDYQRADGYVNYFSDFQEPFQYDDDLPIYHVAQISLMKILNDHRKTDLCLFDRIMKWVCHFSDNHPDIWKNRKLRKYHTRDQLMRFLPARFKMRNPYPEKKTIELSDKSKVIVPVYDFDEQVKSIMEDETIMNRDNLIDQHFDKDTLRPTKSWDQLADDDIISDLNTGRLYMEGIRAYCDGPKPPDIDLVIGGPLVIFTDEAVYDSSGGCKTGPTTFTFAFFKDTIRSKLEANRHLGFSPSLSVGRGSNSGNIDEDEEITGKSKKKKGKKKSKQLMKVEDRQLVIRTILESLRKCIERGGVRFMYEGKRALLKPFILVVMGDAVEFNSICGHYNASGCRGVNAICKDCKCSYEQLVSTCPKCEPITLKDLDKAKTDPDYARAISQHQVDVEYNKIPTADLKEGIAGCTPLECLHVLCAGIYKDVADAVHDTIGVNSSRSKDKERLDLLFNYVSHDAGRNCERRIPKYSNRFGFNDRTRLTGKERRGNCYILAIALSTFRGYAIMSKFIDDNDTSTSTVAEMRDTICLLLAYDRWMNGDMRKWELVNAGAAVSKLMESIIQHLPREEKDKDDSGPGSNGYHKLKFHALWKFQRQMVKYASARNFDGSHGERFHKETVSKNGDKTSLRPKTFASECAQRDAEATVIKNAYKHVKDMCPDDSERNTYDVCSAVKFEFLDGEVSADNFTTVGHYTVKLSDITGRQHSSTVSTKWKDGKKNKLGFKPSGLLLHALSSRALQYGWRSELQVDGFTEIRVGSPGGNTIYRCAEEYRGHKWYDFALVEDPQYNTSYIAQIVGLFKYRTAGFPTPTLVDVDKLSAENIAQSRMTDNTLYVAVRGSTKYFTEDDLCKEMVTEFKLESEDRIYILPATSIKMPLVVVRDFGAKDSVSYLHCLAEHKWGQIFSRSIKSFMDERQQL</sequence>